<gene>
    <name evidence="2" type="ORF">GCM10022388_13990</name>
</gene>
<sequence length="167" mass="20092">MELDNTIVLRPRFQKNVSMSMNEIIEHATKIKEEVKNDYRVKISDHHIFLFITLAKRKYYSPHLHLELEEKEDKTTHVKGLFGPDQTVWTFFMFLHFFIAGVFLVFMMIAYSHWTLKQSTTNDFVIMGLMVVFWFALYFQARVNRKKCQPQMHKLEELTNRILKDKI</sequence>
<evidence type="ECO:0000313" key="3">
    <source>
        <dbReference type="Proteomes" id="UP001500426"/>
    </source>
</evidence>
<reference evidence="3" key="1">
    <citation type="journal article" date="2019" name="Int. J. Syst. Evol. Microbiol.">
        <title>The Global Catalogue of Microorganisms (GCM) 10K type strain sequencing project: providing services to taxonomists for standard genome sequencing and annotation.</title>
        <authorList>
            <consortium name="The Broad Institute Genomics Platform"/>
            <consortium name="The Broad Institute Genome Sequencing Center for Infectious Disease"/>
            <person name="Wu L."/>
            <person name="Ma J."/>
        </authorList>
    </citation>
    <scope>NUCLEOTIDE SEQUENCE [LARGE SCALE GENOMIC DNA]</scope>
    <source>
        <strain evidence="3">JCM 17068</strain>
    </source>
</reference>
<dbReference type="EMBL" id="BAABCS010000015">
    <property type="protein sequence ID" value="GAA4049307.1"/>
    <property type="molecule type" value="Genomic_DNA"/>
</dbReference>
<feature type="transmembrane region" description="Helical" evidence="1">
    <location>
        <begin position="88"/>
        <end position="112"/>
    </location>
</feature>
<keyword evidence="1" id="KW-0812">Transmembrane</keyword>
<keyword evidence="1" id="KW-0472">Membrane</keyword>
<proteinExistence type="predicted"/>
<keyword evidence="1" id="KW-1133">Transmembrane helix</keyword>
<protein>
    <recommendedName>
        <fullName evidence="4">GTP-binding protein</fullName>
    </recommendedName>
</protein>
<feature type="transmembrane region" description="Helical" evidence="1">
    <location>
        <begin position="124"/>
        <end position="141"/>
    </location>
</feature>
<evidence type="ECO:0008006" key="4">
    <source>
        <dbReference type="Google" id="ProtNLM"/>
    </source>
</evidence>
<comment type="caution">
    <text evidence="2">The sequence shown here is derived from an EMBL/GenBank/DDBJ whole genome shotgun (WGS) entry which is preliminary data.</text>
</comment>
<name>A0ABP7UPR6_9FLAO</name>
<keyword evidence="3" id="KW-1185">Reference proteome</keyword>
<dbReference type="Proteomes" id="UP001500426">
    <property type="component" value="Unassembled WGS sequence"/>
</dbReference>
<dbReference type="RefSeq" id="WP_345092717.1">
    <property type="nucleotide sequence ID" value="NZ_BAABCS010000015.1"/>
</dbReference>
<organism evidence="2 3">
    <name type="scientific">Flavobacterium chungnamense</name>
    <dbReference type="NCBI Taxonomy" id="706182"/>
    <lineage>
        <taxon>Bacteria</taxon>
        <taxon>Pseudomonadati</taxon>
        <taxon>Bacteroidota</taxon>
        <taxon>Flavobacteriia</taxon>
        <taxon>Flavobacteriales</taxon>
        <taxon>Flavobacteriaceae</taxon>
        <taxon>Flavobacterium</taxon>
    </lineage>
</organism>
<evidence type="ECO:0000313" key="2">
    <source>
        <dbReference type="EMBL" id="GAA4049307.1"/>
    </source>
</evidence>
<evidence type="ECO:0000256" key="1">
    <source>
        <dbReference type="SAM" id="Phobius"/>
    </source>
</evidence>
<accession>A0ABP7UPR6</accession>